<dbReference type="AlphaFoldDB" id="A0A0C5J8I0"/>
<dbReference type="Gene3D" id="3.10.20.560">
    <property type="entry name" value="Phenol hydroxylase"/>
    <property type="match status" value="1"/>
</dbReference>
<dbReference type="GO" id="GO:0018662">
    <property type="term" value="F:phenol 2-monooxygenase activity"/>
    <property type="evidence" value="ECO:0007669"/>
    <property type="project" value="InterPro"/>
</dbReference>
<protein>
    <recommendedName>
        <fullName evidence="3">Phenol hydroxylase</fullName>
    </recommendedName>
</protein>
<dbReference type="Proteomes" id="UP000061603">
    <property type="component" value="Chromosome"/>
</dbReference>
<keyword evidence="2" id="KW-1185">Reference proteome</keyword>
<sequence length="119" mass="13273">MSVIALGAYEFTPRDQVKNFHGNILVNFCWDRHVLITAPFAVALPPAMTLREAITTRVVPSIAFHPDAAKIDWNAVQWEKDHKPWQPDLDKSLAENNVGHKDYIVFITPGLNGLNGVGL</sequence>
<dbReference type="STRING" id="1565605.PG1C_06890"/>
<organism evidence="1 2">
    <name type="scientific">Rugosibacter aromaticivorans</name>
    <dbReference type="NCBI Taxonomy" id="1565605"/>
    <lineage>
        <taxon>Bacteria</taxon>
        <taxon>Pseudomonadati</taxon>
        <taxon>Pseudomonadota</taxon>
        <taxon>Betaproteobacteria</taxon>
        <taxon>Nitrosomonadales</taxon>
        <taxon>Sterolibacteriaceae</taxon>
        <taxon>Rugosibacter</taxon>
    </lineage>
</organism>
<proteinExistence type="predicted"/>
<dbReference type="InterPro" id="IPR006756">
    <property type="entry name" value="Phenol_hydroxylase"/>
</dbReference>
<dbReference type="InterPro" id="IPR043010">
    <property type="entry name" value="Phenol_hydroxylase_sf"/>
</dbReference>
<dbReference type="KEGG" id="rbu:PG1C_06890"/>
<name>A0A0C5J8I0_9PROT</name>
<reference evidence="1 2" key="1">
    <citation type="journal article" date="2015" name="Genome Announc.">
        <title>Complete Genome Sequence of a Novel Bacterium within the Family Rhodocyclaceae That Degrades Polycyclic Aromatic Hydrocarbons.</title>
        <authorList>
            <person name="Singleton D.R."/>
            <person name="Dickey A.N."/>
            <person name="Scholl E.H."/>
            <person name="Wright F.A."/>
            <person name="Aitken M.D."/>
        </authorList>
    </citation>
    <scope>NUCLEOTIDE SEQUENCE [LARGE SCALE GENOMIC DNA]</scope>
    <source>
        <strain evidence="2">PG1-Ca6</strain>
    </source>
</reference>
<evidence type="ECO:0008006" key="3">
    <source>
        <dbReference type="Google" id="ProtNLM"/>
    </source>
</evidence>
<dbReference type="HOGENOM" id="CLU_2057138_0_0_4"/>
<evidence type="ECO:0000313" key="2">
    <source>
        <dbReference type="Proteomes" id="UP000061603"/>
    </source>
</evidence>
<gene>
    <name evidence="1" type="ORF">PG1C_06890</name>
</gene>
<dbReference type="Pfam" id="PF04663">
    <property type="entry name" value="Phenol_monoox"/>
    <property type="match status" value="1"/>
</dbReference>
<dbReference type="RefSeq" id="WP_202636778.1">
    <property type="nucleotide sequence ID" value="NZ_CP010554.1"/>
</dbReference>
<evidence type="ECO:0000313" key="1">
    <source>
        <dbReference type="EMBL" id="AJP48260.1"/>
    </source>
</evidence>
<accession>A0A0C5J8I0</accession>
<dbReference type="EMBL" id="CP010554">
    <property type="protein sequence ID" value="AJP48260.1"/>
    <property type="molecule type" value="Genomic_DNA"/>
</dbReference>